<dbReference type="PANTHER" id="PTHR39425">
    <property type="entry name" value="LIPOPROTEIN CYTOCHROME C"/>
    <property type="match status" value="1"/>
</dbReference>
<dbReference type="CDD" id="cd08168">
    <property type="entry name" value="Cytochrom_C3"/>
    <property type="match status" value="1"/>
</dbReference>
<keyword evidence="1" id="KW-0812">Transmembrane</keyword>
<dbReference type="Gene3D" id="3.90.10.10">
    <property type="entry name" value="Cytochrome C3"/>
    <property type="match status" value="2"/>
</dbReference>
<evidence type="ECO:0000313" key="3">
    <source>
        <dbReference type="EMBL" id="AKU97517.1"/>
    </source>
</evidence>
<keyword evidence="1" id="KW-1133">Transmembrane helix</keyword>
<dbReference type="AlphaFoldDB" id="A0A0K1PVG2"/>
<feature type="transmembrane region" description="Helical" evidence="1">
    <location>
        <begin position="38"/>
        <end position="61"/>
    </location>
</feature>
<evidence type="ECO:0000313" key="4">
    <source>
        <dbReference type="Proteomes" id="UP000064967"/>
    </source>
</evidence>
<dbReference type="Proteomes" id="UP000064967">
    <property type="component" value="Chromosome"/>
</dbReference>
<proteinExistence type="predicted"/>
<gene>
    <name evidence="3" type="ORF">AKJ09_04181</name>
</gene>
<organism evidence="3 4">
    <name type="scientific">Labilithrix luteola</name>
    <dbReference type="NCBI Taxonomy" id="1391654"/>
    <lineage>
        <taxon>Bacteria</taxon>
        <taxon>Pseudomonadati</taxon>
        <taxon>Myxococcota</taxon>
        <taxon>Polyangia</taxon>
        <taxon>Polyangiales</taxon>
        <taxon>Labilitrichaceae</taxon>
        <taxon>Labilithrix</taxon>
    </lineage>
</organism>
<name>A0A0K1PVG2_9BACT</name>
<dbReference type="PANTHER" id="PTHR39425:SF1">
    <property type="entry name" value="CYTOCHROME C7-LIKE DOMAIN-CONTAINING PROTEIN"/>
    <property type="match status" value="1"/>
</dbReference>
<dbReference type="RefSeq" id="WP_275936633.1">
    <property type="nucleotide sequence ID" value="NZ_CP012333.1"/>
</dbReference>
<evidence type="ECO:0000256" key="1">
    <source>
        <dbReference type="SAM" id="Phobius"/>
    </source>
</evidence>
<dbReference type="KEGG" id="llu:AKJ09_04181"/>
<accession>A0A0K1PVG2</accession>
<reference evidence="3 4" key="1">
    <citation type="submission" date="2015-08" db="EMBL/GenBank/DDBJ databases">
        <authorList>
            <person name="Babu N.S."/>
            <person name="Beckwith C.J."/>
            <person name="Beseler K.G."/>
            <person name="Brison A."/>
            <person name="Carone J.V."/>
            <person name="Caskin T.P."/>
            <person name="Diamond M."/>
            <person name="Durham M.E."/>
            <person name="Foxe J.M."/>
            <person name="Go M."/>
            <person name="Henderson B.A."/>
            <person name="Jones I.B."/>
            <person name="McGettigan J.A."/>
            <person name="Micheletti S.J."/>
            <person name="Nasrallah M.E."/>
            <person name="Ortiz D."/>
            <person name="Piller C.R."/>
            <person name="Privatt S.R."/>
            <person name="Schneider S.L."/>
            <person name="Sharp S."/>
            <person name="Smith T.C."/>
            <person name="Stanton J.D."/>
            <person name="Ullery H.E."/>
            <person name="Wilson R.J."/>
            <person name="Serrano M.G."/>
            <person name="Buck G."/>
            <person name="Lee V."/>
            <person name="Wang Y."/>
            <person name="Carvalho R."/>
            <person name="Voegtly L."/>
            <person name="Shi R."/>
            <person name="Duckworth R."/>
            <person name="Johnson A."/>
            <person name="Loviza R."/>
            <person name="Walstead R."/>
            <person name="Shah Z."/>
            <person name="Kiflezghi M."/>
            <person name="Wade K."/>
            <person name="Ball S.L."/>
            <person name="Bradley K.W."/>
            <person name="Asai D.J."/>
            <person name="Bowman C.A."/>
            <person name="Russell D.A."/>
            <person name="Pope W.H."/>
            <person name="Jacobs-Sera D."/>
            <person name="Hendrix R.W."/>
            <person name="Hatfull G.F."/>
        </authorList>
    </citation>
    <scope>NUCLEOTIDE SEQUENCE [LARGE SCALE GENOMIC DNA]</scope>
    <source>
        <strain evidence="3 4">DSM 27648</strain>
    </source>
</reference>
<keyword evidence="1" id="KW-0472">Membrane</keyword>
<feature type="domain" description="Cytochrome c7-like" evidence="2">
    <location>
        <begin position="153"/>
        <end position="242"/>
    </location>
</feature>
<dbReference type="InterPro" id="IPR029467">
    <property type="entry name" value="Cyt_c7-like"/>
</dbReference>
<dbReference type="Pfam" id="PF14522">
    <property type="entry name" value="Cytochrome_C7"/>
    <property type="match status" value="1"/>
</dbReference>
<keyword evidence="4" id="KW-1185">Reference proteome</keyword>
<protein>
    <submittedName>
        <fullName evidence="3">Molybdopterin oxidoreductase subunitprotein</fullName>
    </submittedName>
</protein>
<dbReference type="PATRIC" id="fig|1391654.3.peg.4236"/>
<dbReference type="STRING" id="1391654.AKJ09_04181"/>
<sequence length="242" mass="27164">MARSVHRDTGVREPGCRRNVRARGRLDVNLFPESANSIYWAAIALLGTGAIALPAGMIAWARTPYATGEQEAVAQPIKFDHRHHVRDDGVDCLYCHGGATKTPNAGIPATSVCMGCHTQIWISSPELAKVRDSWFEDRPIRWERVNTLPDFVFFNHSIHVNKGVGCVSCHGRVDQMGQVYAVAPLTMRWCLDCHRHPEEHLRPLDRITDMEWTPNEPQEVLGLRLRAELGVRSIVDCTGCHR</sequence>
<evidence type="ECO:0000259" key="2">
    <source>
        <dbReference type="Pfam" id="PF14522"/>
    </source>
</evidence>
<dbReference type="EMBL" id="CP012333">
    <property type="protein sequence ID" value="AKU97517.1"/>
    <property type="molecule type" value="Genomic_DNA"/>
</dbReference>
<dbReference type="InterPro" id="IPR036280">
    <property type="entry name" value="Multihaem_cyt_sf"/>
</dbReference>
<dbReference type="SUPFAM" id="SSF48695">
    <property type="entry name" value="Multiheme cytochromes"/>
    <property type="match status" value="1"/>
</dbReference>